<evidence type="ECO:0000313" key="1">
    <source>
        <dbReference type="EMBL" id="RIJ27936.1"/>
    </source>
</evidence>
<dbReference type="Pfam" id="PF10604">
    <property type="entry name" value="Polyketide_cyc2"/>
    <property type="match status" value="1"/>
</dbReference>
<dbReference type="AlphaFoldDB" id="A0A399R8H3"/>
<dbReference type="SUPFAM" id="SSF55961">
    <property type="entry name" value="Bet v1-like"/>
    <property type="match status" value="1"/>
</dbReference>
<accession>A0A399R8H3</accession>
<dbReference type="InterPro" id="IPR019587">
    <property type="entry name" value="Polyketide_cyclase/dehydratase"/>
</dbReference>
<dbReference type="Proteomes" id="UP000266385">
    <property type="component" value="Unassembled WGS sequence"/>
</dbReference>
<dbReference type="EMBL" id="QWFX01000013">
    <property type="protein sequence ID" value="RIJ27936.1"/>
    <property type="molecule type" value="Genomic_DNA"/>
</dbReference>
<dbReference type="InterPro" id="IPR023393">
    <property type="entry name" value="START-like_dom_sf"/>
</dbReference>
<sequence>MAKEPKKLDEVGEAYLADDAKVQSVSHEFSLPPQVVWNALLDGETWTKWLPITKVEWTSPKPFGVGTTRTVWIGKQVVEEVFFAWDEGRRMAFRFDRTTLPLKAGVEDYQVHPTADGCRMDWYFRAKAPLFLGPLISGQMKSGLRKGLPKLEAYIRENPEKFGLA</sequence>
<dbReference type="RefSeq" id="WP_119376472.1">
    <property type="nucleotide sequence ID" value="NZ_QWFX01000013.1"/>
</dbReference>
<evidence type="ECO:0000313" key="2">
    <source>
        <dbReference type="Proteomes" id="UP000266385"/>
    </source>
</evidence>
<reference evidence="1 2" key="1">
    <citation type="submission" date="2018-08" db="EMBL/GenBank/DDBJ databases">
        <title>Henriciella mobilis sp. nov., isolated from seawater.</title>
        <authorList>
            <person name="Cheng H."/>
            <person name="Wu Y.-H."/>
            <person name="Xu X.-W."/>
            <person name="Guo L.-L."/>
        </authorList>
    </citation>
    <scope>NUCLEOTIDE SEQUENCE [LARGE SCALE GENOMIC DNA]</scope>
    <source>
        <strain evidence="1 2">JN25</strain>
    </source>
</reference>
<dbReference type="CDD" id="cd07821">
    <property type="entry name" value="PYR_PYL_RCAR_like"/>
    <property type="match status" value="1"/>
</dbReference>
<dbReference type="OrthoDB" id="581838at2"/>
<name>A0A399R8H3_9PROT</name>
<dbReference type="Gene3D" id="3.30.530.20">
    <property type="match status" value="1"/>
</dbReference>
<comment type="caution">
    <text evidence="1">The sequence shown here is derived from an EMBL/GenBank/DDBJ whole genome shotgun (WGS) entry which is preliminary data.</text>
</comment>
<protein>
    <submittedName>
        <fullName evidence="1">SRPBCC family protein</fullName>
    </submittedName>
</protein>
<proteinExistence type="predicted"/>
<keyword evidence="2" id="KW-1185">Reference proteome</keyword>
<gene>
    <name evidence="1" type="ORF">D1223_10955</name>
</gene>
<organism evidence="1 2">
    <name type="scientific">Henriciella mobilis</name>
    <dbReference type="NCBI Taxonomy" id="2305467"/>
    <lineage>
        <taxon>Bacteria</taxon>
        <taxon>Pseudomonadati</taxon>
        <taxon>Pseudomonadota</taxon>
        <taxon>Alphaproteobacteria</taxon>
        <taxon>Hyphomonadales</taxon>
        <taxon>Hyphomonadaceae</taxon>
        <taxon>Henriciella</taxon>
    </lineage>
</organism>